<keyword evidence="3" id="KW-0813">Transport</keyword>
<keyword evidence="8" id="KW-0630">Potassium</keyword>
<sequence>MNNKIIRYILSKILYIEAGFLLLPVIVSFIYKENYSNILSFLVTMFLLLLSGYLLGYKSDASGAFYEKEGFIIVSLSWILLSAFGALPFVFSGSIPNFIDAFFETSSGFTTTGASILTNVEEISHSILFWRSFTHLIGGMGILVFALAILPRSNRNSHIMKAEVPGPVFGKFVAKMSYTARLLYKIYFAMTGILIIVLILVGHPIFDSFVHAFGAAGTGGFGIKANSIAYYNSSAVEMILATAMIIFGINFNLYYVILIGKARDGFKSEELRWYLLIVFGSVVLIFFNIRHNYTSYLTAIKDIFFTVSSIISTTGYATVDFGKWPTFSRAILLFLMFTGACAGSTAGGLKISRFIILVKSSILQVRKAINPKRVLSIKVDNKLVGNEVVEEVKSYFVIYIFLVIIFTILISFTVPDFTTAFSAVMATFNNIGPGLGIVGPTGNYASLTYFNKIVLSLAMLAGRLEIFPILVLFSSTTWKKK</sequence>
<dbReference type="InterPro" id="IPR003445">
    <property type="entry name" value="Cat_transpt"/>
</dbReference>
<comment type="caution">
    <text evidence="13">The sequence shown here is derived from an EMBL/GenBank/DDBJ whole genome shotgun (WGS) entry which is preliminary data.</text>
</comment>
<evidence type="ECO:0000256" key="2">
    <source>
        <dbReference type="ARBA" id="ARBA00009137"/>
    </source>
</evidence>
<protein>
    <submittedName>
        <fullName evidence="13">TrkH family potassium uptake protein</fullName>
    </submittedName>
</protein>
<comment type="subcellular location">
    <subcellularLocation>
        <location evidence="1">Cell inner membrane</location>
        <topology evidence="1">Multi-pass membrane protein</topology>
    </subcellularLocation>
</comment>
<keyword evidence="7 12" id="KW-0812">Transmembrane</keyword>
<evidence type="ECO:0000256" key="12">
    <source>
        <dbReference type="SAM" id="Phobius"/>
    </source>
</evidence>
<dbReference type="Pfam" id="PF02386">
    <property type="entry name" value="TrkH"/>
    <property type="match status" value="1"/>
</dbReference>
<dbReference type="Proteomes" id="UP000823123">
    <property type="component" value="Unassembled WGS sequence"/>
</dbReference>
<organism evidence="13 14">
    <name type="scientific">Parvimonas parva</name>
    <dbReference type="NCBI Taxonomy" id="2769485"/>
    <lineage>
        <taxon>Bacteria</taxon>
        <taxon>Bacillati</taxon>
        <taxon>Bacillota</taxon>
        <taxon>Tissierellia</taxon>
        <taxon>Tissierellales</taxon>
        <taxon>Peptoniphilaceae</taxon>
        <taxon>Parvimonas</taxon>
    </lineage>
</organism>
<keyword evidence="10" id="KW-0406">Ion transport</keyword>
<name>A0ABS1C8D8_9FIRM</name>
<keyword evidence="5" id="KW-0997">Cell inner membrane</keyword>
<dbReference type="RefSeq" id="WP_201275311.1">
    <property type="nucleotide sequence ID" value="NZ_JACVDA010000007.1"/>
</dbReference>
<evidence type="ECO:0000256" key="4">
    <source>
        <dbReference type="ARBA" id="ARBA00022475"/>
    </source>
</evidence>
<evidence type="ECO:0000256" key="3">
    <source>
        <dbReference type="ARBA" id="ARBA00022448"/>
    </source>
</evidence>
<evidence type="ECO:0000256" key="10">
    <source>
        <dbReference type="ARBA" id="ARBA00023065"/>
    </source>
</evidence>
<evidence type="ECO:0000256" key="1">
    <source>
        <dbReference type="ARBA" id="ARBA00004429"/>
    </source>
</evidence>
<keyword evidence="9 12" id="KW-1133">Transmembrane helix</keyword>
<feature type="transmembrane region" description="Helical" evidence="12">
    <location>
        <begin position="37"/>
        <end position="57"/>
    </location>
</feature>
<feature type="transmembrane region" description="Helical" evidence="12">
    <location>
        <begin position="330"/>
        <end position="349"/>
    </location>
</feature>
<proteinExistence type="inferred from homology"/>
<evidence type="ECO:0000256" key="11">
    <source>
        <dbReference type="ARBA" id="ARBA00023136"/>
    </source>
</evidence>
<feature type="transmembrane region" description="Helical" evidence="12">
    <location>
        <begin position="128"/>
        <end position="150"/>
    </location>
</feature>
<dbReference type="PANTHER" id="PTHR32024">
    <property type="entry name" value="TRK SYSTEM POTASSIUM UPTAKE PROTEIN TRKG-RELATED"/>
    <property type="match status" value="1"/>
</dbReference>
<keyword evidence="4" id="KW-1003">Cell membrane</keyword>
<feature type="transmembrane region" description="Helical" evidence="12">
    <location>
        <begin position="453"/>
        <end position="473"/>
    </location>
</feature>
<evidence type="ECO:0000313" key="14">
    <source>
        <dbReference type="Proteomes" id="UP000823123"/>
    </source>
</evidence>
<comment type="similarity">
    <text evidence="2">Belongs to the TrkH potassium transport family.</text>
</comment>
<feature type="transmembrane region" description="Helical" evidence="12">
    <location>
        <begin position="396"/>
        <end position="414"/>
    </location>
</feature>
<evidence type="ECO:0000256" key="8">
    <source>
        <dbReference type="ARBA" id="ARBA00022958"/>
    </source>
</evidence>
<gene>
    <name evidence="13" type="ORF">IBJ83_03465</name>
</gene>
<feature type="transmembrane region" description="Helical" evidence="12">
    <location>
        <begin position="12"/>
        <end position="31"/>
    </location>
</feature>
<feature type="transmembrane region" description="Helical" evidence="12">
    <location>
        <begin position="271"/>
        <end position="289"/>
    </location>
</feature>
<feature type="transmembrane region" description="Helical" evidence="12">
    <location>
        <begin position="212"/>
        <end position="231"/>
    </location>
</feature>
<evidence type="ECO:0000256" key="5">
    <source>
        <dbReference type="ARBA" id="ARBA00022519"/>
    </source>
</evidence>
<reference evidence="13 14" key="1">
    <citation type="submission" date="2020-09" db="EMBL/GenBank/DDBJ databases">
        <title>Parvimonas S3374 sp. nov.</title>
        <authorList>
            <person name="Buhl M."/>
        </authorList>
    </citation>
    <scope>NUCLEOTIDE SEQUENCE [LARGE SCALE GENOMIC DNA]</scope>
    <source>
        <strain evidence="13 14">S3374</strain>
    </source>
</reference>
<feature type="transmembrane region" description="Helical" evidence="12">
    <location>
        <begin position="238"/>
        <end position="259"/>
    </location>
</feature>
<keyword evidence="11 12" id="KW-0472">Membrane</keyword>
<keyword evidence="14" id="KW-1185">Reference proteome</keyword>
<keyword evidence="6" id="KW-0633">Potassium transport</keyword>
<evidence type="ECO:0000313" key="13">
    <source>
        <dbReference type="EMBL" id="MBK1468372.1"/>
    </source>
</evidence>
<feature type="transmembrane region" description="Helical" evidence="12">
    <location>
        <begin position="69"/>
        <end position="91"/>
    </location>
</feature>
<dbReference type="PIRSF" id="PIRSF006247">
    <property type="entry name" value="TrkH"/>
    <property type="match status" value="1"/>
</dbReference>
<accession>A0ABS1C8D8</accession>
<evidence type="ECO:0000256" key="9">
    <source>
        <dbReference type="ARBA" id="ARBA00022989"/>
    </source>
</evidence>
<evidence type="ECO:0000256" key="7">
    <source>
        <dbReference type="ARBA" id="ARBA00022692"/>
    </source>
</evidence>
<feature type="transmembrane region" description="Helical" evidence="12">
    <location>
        <begin position="186"/>
        <end position="206"/>
    </location>
</feature>
<evidence type="ECO:0000256" key="6">
    <source>
        <dbReference type="ARBA" id="ARBA00022538"/>
    </source>
</evidence>
<feature type="transmembrane region" description="Helical" evidence="12">
    <location>
        <begin position="296"/>
        <end position="318"/>
    </location>
</feature>
<dbReference type="InterPro" id="IPR004772">
    <property type="entry name" value="TrkH"/>
</dbReference>
<dbReference type="EMBL" id="JACVDA010000007">
    <property type="protein sequence ID" value="MBK1468372.1"/>
    <property type="molecule type" value="Genomic_DNA"/>
</dbReference>
<dbReference type="PANTHER" id="PTHR32024:SF2">
    <property type="entry name" value="TRK SYSTEM POTASSIUM UPTAKE PROTEIN TRKG-RELATED"/>
    <property type="match status" value="1"/>
</dbReference>